<dbReference type="EMBL" id="JAEEGC010000085">
    <property type="protein sequence ID" value="MBV7274495.1"/>
    <property type="molecule type" value="Genomic_DNA"/>
</dbReference>
<comment type="similarity">
    <text evidence="8">Belongs to the acetokinase family.</text>
</comment>
<protein>
    <recommendedName>
        <fullName evidence="8">Probable butyrate kinase</fullName>
        <shortName evidence="8">BK</shortName>
        <ecNumber evidence="8">2.7.2.7</ecNumber>
    </recommendedName>
    <alternativeName>
        <fullName evidence="8">Branched-chain carboxylic acid kinase</fullName>
    </alternativeName>
</protein>
<evidence type="ECO:0000256" key="6">
    <source>
        <dbReference type="ARBA" id="ARBA00022840"/>
    </source>
</evidence>
<keyword evidence="5 8" id="KW-0418">Kinase</keyword>
<comment type="caution">
    <text evidence="9">The sequence shown here is derived from an EMBL/GenBank/DDBJ whole genome shotgun (WGS) entry which is preliminary data.</text>
</comment>
<dbReference type="GO" id="GO:0005524">
    <property type="term" value="F:ATP binding"/>
    <property type="evidence" value="ECO:0007669"/>
    <property type="project" value="UniProtKB-KW"/>
</dbReference>
<dbReference type="RefSeq" id="WP_218321562.1">
    <property type="nucleotide sequence ID" value="NZ_JAEEGC010000085.1"/>
</dbReference>
<dbReference type="GO" id="GO:0005737">
    <property type="term" value="C:cytoplasm"/>
    <property type="evidence" value="ECO:0007669"/>
    <property type="project" value="UniProtKB-SubCell"/>
</dbReference>
<dbReference type="InterPro" id="IPR011245">
    <property type="entry name" value="Butyrate_kin"/>
</dbReference>
<gene>
    <name evidence="8 9" type="primary">buk</name>
    <name evidence="9" type="ORF">I6U48_16505</name>
</gene>
<dbReference type="PROSITE" id="PS01075">
    <property type="entry name" value="ACETATE_KINASE_1"/>
    <property type="match status" value="1"/>
</dbReference>
<keyword evidence="6 8" id="KW-0067">ATP-binding</keyword>
<dbReference type="GO" id="GO:0006083">
    <property type="term" value="P:acetate metabolic process"/>
    <property type="evidence" value="ECO:0007669"/>
    <property type="project" value="TreeGrafter"/>
</dbReference>
<keyword evidence="3 8" id="KW-0808">Transferase</keyword>
<comment type="catalytic activity">
    <reaction evidence="7 8">
        <text>butanoate + ATP = butanoyl phosphate + ADP</text>
        <dbReference type="Rhea" id="RHEA:13585"/>
        <dbReference type="ChEBI" id="CHEBI:17968"/>
        <dbReference type="ChEBI" id="CHEBI:30616"/>
        <dbReference type="ChEBI" id="CHEBI:58079"/>
        <dbReference type="ChEBI" id="CHEBI:456216"/>
        <dbReference type="EC" id="2.7.2.7"/>
    </reaction>
</comment>
<organism evidence="9 10">
    <name type="scientific">Clostridium thailandense</name>
    <dbReference type="NCBI Taxonomy" id="2794346"/>
    <lineage>
        <taxon>Bacteria</taxon>
        <taxon>Bacillati</taxon>
        <taxon>Bacillota</taxon>
        <taxon>Clostridia</taxon>
        <taxon>Eubacteriales</taxon>
        <taxon>Clostridiaceae</taxon>
        <taxon>Clostridium</taxon>
    </lineage>
</organism>
<proteinExistence type="inferred from homology"/>
<dbReference type="GO" id="GO:0047761">
    <property type="term" value="F:butyrate kinase activity"/>
    <property type="evidence" value="ECO:0007669"/>
    <property type="project" value="UniProtKB-UniRule"/>
</dbReference>
<dbReference type="PIRSF" id="PIRSF036458">
    <property type="entry name" value="Butyrate_kin"/>
    <property type="match status" value="1"/>
</dbReference>
<evidence type="ECO:0000256" key="4">
    <source>
        <dbReference type="ARBA" id="ARBA00022741"/>
    </source>
</evidence>
<evidence type="ECO:0000256" key="5">
    <source>
        <dbReference type="ARBA" id="ARBA00022777"/>
    </source>
</evidence>
<dbReference type="HAMAP" id="MF_00542">
    <property type="entry name" value="Butyrate_kinase"/>
    <property type="match status" value="1"/>
</dbReference>
<keyword evidence="4 8" id="KW-0547">Nucleotide-binding</keyword>
<dbReference type="PANTHER" id="PTHR21060">
    <property type="entry name" value="ACETATE KINASE"/>
    <property type="match status" value="1"/>
</dbReference>
<evidence type="ECO:0000256" key="8">
    <source>
        <dbReference type="HAMAP-Rule" id="MF_00542"/>
    </source>
</evidence>
<name>A0A949TZH6_9CLOT</name>
<evidence type="ECO:0000256" key="7">
    <source>
        <dbReference type="ARBA" id="ARBA00048596"/>
    </source>
</evidence>
<evidence type="ECO:0000256" key="3">
    <source>
        <dbReference type="ARBA" id="ARBA00022679"/>
    </source>
</evidence>
<evidence type="ECO:0000256" key="1">
    <source>
        <dbReference type="ARBA" id="ARBA00004496"/>
    </source>
</evidence>
<evidence type="ECO:0000256" key="2">
    <source>
        <dbReference type="ARBA" id="ARBA00022490"/>
    </source>
</evidence>
<evidence type="ECO:0000313" key="10">
    <source>
        <dbReference type="Proteomes" id="UP000694308"/>
    </source>
</evidence>
<comment type="subcellular location">
    <subcellularLocation>
        <location evidence="1 8">Cytoplasm</location>
    </subcellularLocation>
</comment>
<dbReference type="PANTHER" id="PTHR21060:SF3">
    <property type="entry name" value="BUTYRATE KINASE 2-RELATED"/>
    <property type="match status" value="1"/>
</dbReference>
<dbReference type="NCBIfam" id="TIGR02707">
    <property type="entry name" value="butyr_kinase"/>
    <property type="match status" value="1"/>
</dbReference>
<dbReference type="AlphaFoldDB" id="A0A949TZH6"/>
<dbReference type="InterPro" id="IPR000890">
    <property type="entry name" value="Aliphatic_acid_kin_short-chain"/>
</dbReference>
<dbReference type="EC" id="2.7.2.7" evidence="8"/>
<dbReference type="GO" id="GO:0008776">
    <property type="term" value="F:acetate kinase activity"/>
    <property type="evidence" value="ECO:0007669"/>
    <property type="project" value="TreeGrafter"/>
</dbReference>
<dbReference type="NCBIfam" id="NF002834">
    <property type="entry name" value="PRK03011.1-5"/>
    <property type="match status" value="1"/>
</dbReference>
<dbReference type="PROSITE" id="PS01076">
    <property type="entry name" value="ACETATE_KINASE_2"/>
    <property type="match status" value="1"/>
</dbReference>
<dbReference type="CDD" id="cd24011">
    <property type="entry name" value="ASKHA_NBD_BK"/>
    <property type="match status" value="1"/>
</dbReference>
<evidence type="ECO:0000313" key="9">
    <source>
        <dbReference type="EMBL" id="MBV7274495.1"/>
    </source>
</evidence>
<dbReference type="Proteomes" id="UP000694308">
    <property type="component" value="Unassembled WGS sequence"/>
</dbReference>
<keyword evidence="10" id="KW-1185">Reference proteome</keyword>
<dbReference type="Pfam" id="PF00871">
    <property type="entry name" value="Acetate_kinase"/>
    <property type="match status" value="1"/>
</dbReference>
<sequence length="356" mass="39281">MSYKILAINPGSTSTKISIYENEKEVFCKTLDHPTEETEKYNKVAEQFNMRKEVILSFLKENGYDVNELSAVVGRGGMLPSVKSGAYIVNDKMVDRLKNNPIMEHASNLGALIAYEIANTVNIPAYIYDSVRVDELSDIARISGMPDIPRTSTSHVLNSRATAMKVADKYNKKYSDMNFVVAHLGGGISLSVHNKGQMVDIVSDDEGPFSPERAGRVPCRPLIELCYSGKFDKNTMNKKLRGNGGLKAYLSTVDAREVEKMIDNGDENAKLIYEAMAYQVAKGIGELATVVDGEVDAIVITGGIAYSKMITDWITKRVKFIAPVEIVPGENEMESLALGTLRVLKGEENAREYDLD</sequence>
<dbReference type="InterPro" id="IPR023865">
    <property type="entry name" value="Aliphatic_acid_kinase_CS"/>
</dbReference>
<reference evidence="9" key="1">
    <citation type="submission" date="2020-12" db="EMBL/GenBank/DDBJ databases">
        <title>Clostridium thailandense sp. nov., a novel acetogenic bacterium isolated from peat land soil in Thailand.</title>
        <authorList>
            <person name="Chaikitkaew S."/>
            <person name="Birkeland N.K."/>
        </authorList>
    </citation>
    <scope>NUCLEOTIDE SEQUENCE</scope>
    <source>
        <strain evidence="9">PL3</strain>
    </source>
</reference>
<accession>A0A949TZH6</accession>
<keyword evidence="2 8" id="KW-0963">Cytoplasm</keyword>